<feature type="transmembrane region" description="Helical" evidence="1">
    <location>
        <begin position="90"/>
        <end position="110"/>
    </location>
</feature>
<evidence type="ECO:0000313" key="2">
    <source>
        <dbReference type="EMBL" id="OYD52910.1"/>
    </source>
</evidence>
<sequence>MSEIRQYLTLLGVLQMVGAAVLFAVLLALLRSPSESTAAPRSWHVLRKDTKLVALCALDESRSTWSGFFFAVLFYYALPLWWWQWGPRKALMLIMLPVAGAVLLSKFAVSPLLSAPGAPLDIGEGMLVTAVTLIPLRVLAGFHVRKHHRRFRRATLASRGWILAATVTASSASAATASFAGPSKFRRLVSSAKKVFNKRRNAKRSEA</sequence>
<name>A0A235EV74_9RHOO</name>
<keyword evidence="1" id="KW-0812">Transmembrane</keyword>
<comment type="caution">
    <text evidence="2">The sequence shown here is derived from an EMBL/GenBank/DDBJ whole genome shotgun (WGS) entry which is preliminary data.</text>
</comment>
<dbReference type="EMBL" id="NOIH01000025">
    <property type="protein sequence ID" value="OYD52910.1"/>
    <property type="molecule type" value="Genomic_DNA"/>
</dbReference>
<gene>
    <name evidence="2" type="ORF">CGK74_15455</name>
</gene>
<evidence type="ECO:0000313" key="3">
    <source>
        <dbReference type="Proteomes" id="UP000215181"/>
    </source>
</evidence>
<feature type="transmembrane region" description="Helical" evidence="1">
    <location>
        <begin position="65"/>
        <end position="83"/>
    </location>
</feature>
<keyword evidence="1" id="KW-1133">Transmembrane helix</keyword>
<accession>A0A235EV74</accession>
<organism evidence="2 3">
    <name type="scientific">Thauera propionica</name>
    <dbReference type="NCBI Taxonomy" id="2019431"/>
    <lineage>
        <taxon>Bacteria</taxon>
        <taxon>Pseudomonadati</taxon>
        <taxon>Pseudomonadota</taxon>
        <taxon>Betaproteobacteria</taxon>
        <taxon>Rhodocyclales</taxon>
        <taxon>Zoogloeaceae</taxon>
        <taxon>Thauera</taxon>
    </lineage>
</organism>
<reference evidence="2 3" key="1">
    <citation type="submission" date="2017-07" db="EMBL/GenBank/DDBJ databases">
        <title>Thauera sp. KNDSS-Mac4 genome sequence and assembly.</title>
        <authorList>
            <person name="Mayilraj S."/>
        </authorList>
    </citation>
    <scope>NUCLEOTIDE SEQUENCE [LARGE SCALE GENOMIC DNA]</scope>
    <source>
        <strain evidence="2 3">KNDSS-Mac4</strain>
    </source>
</reference>
<feature type="transmembrane region" description="Helical" evidence="1">
    <location>
        <begin position="122"/>
        <end position="140"/>
    </location>
</feature>
<proteinExistence type="predicted"/>
<keyword evidence="1" id="KW-0472">Membrane</keyword>
<dbReference type="AlphaFoldDB" id="A0A235EV74"/>
<feature type="transmembrane region" description="Helical" evidence="1">
    <location>
        <begin position="7"/>
        <end position="30"/>
    </location>
</feature>
<evidence type="ECO:0000256" key="1">
    <source>
        <dbReference type="SAM" id="Phobius"/>
    </source>
</evidence>
<keyword evidence="3" id="KW-1185">Reference proteome</keyword>
<protein>
    <submittedName>
        <fullName evidence="2">Uncharacterized protein</fullName>
    </submittedName>
</protein>
<dbReference type="Proteomes" id="UP000215181">
    <property type="component" value="Unassembled WGS sequence"/>
</dbReference>